<accession>A0A6J5ZFD7</accession>
<reference evidence="2" key="1">
    <citation type="submission" date="2020-05" db="EMBL/GenBank/DDBJ databases">
        <authorList>
            <person name="Chiriac C."/>
            <person name="Salcher M."/>
            <person name="Ghai R."/>
            <person name="Kavagutti S V."/>
        </authorList>
    </citation>
    <scope>NUCLEOTIDE SEQUENCE</scope>
</reference>
<name>A0A6J5ZFD7_9ZZZZ</name>
<proteinExistence type="predicted"/>
<gene>
    <name evidence="2" type="ORF">UFOPK3770_00987</name>
</gene>
<organism evidence="2">
    <name type="scientific">freshwater metagenome</name>
    <dbReference type="NCBI Taxonomy" id="449393"/>
    <lineage>
        <taxon>unclassified sequences</taxon>
        <taxon>metagenomes</taxon>
        <taxon>ecological metagenomes</taxon>
    </lineage>
</organism>
<protein>
    <submittedName>
        <fullName evidence="2">Unannotated protein</fullName>
    </submittedName>
</protein>
<dbReference type="EMBL" id="CAESAJ010000116">
    <property type="protein sequence ID" value="CAB4341404.1"/>
    <property type="molecule type" value="Genomic_DNA"/>
</dbReference>
<evidence type="ECO:0000313" key="2">
    <source>
        <dbReference type="EMBL" id="CAB4341404.1"/>
    </source>
</evidence>
<evidence type="ECO:0000256" key="1">
    <source>
        <dbReference type="SAM" id="MobiDB-lite"/>
    </source>
</evidence>
<feature type="region of interest" description="Disordered" evidence="1">
    <location>
        <begin position="47"/>
        <end position="75"/>
    </location>
</feature>
<sequence length="75" mass="7986">MPSVVPGGAFSKGLERNAMNATNIPATVAKIVQVYGDISNCATRSRCSVHNEPSDKTSAHSISEPPWPAHIEPTR</sequence>
<dbReference type="AlphaFoldDB" id="A0A6J5ZFD7"/>